<dbReference type="GO" id="GO:0004806">
    <property type="term" value="F:triacylglycerol lipase activity"/>
    <property type="evidence" value="ECO:0007669"/>
    <property type="project" value="TreeGrafter"/>
</dbReference>
<dbReference type="SUPFAM" id="SSF53474">
    <property type="entry name" value="alpha/beta-Hydrolases"/>
    <property type="match status" value="1"/>
</dbReference>
<accession>F0T9T7</accession>
<dbReference type="KEGG" id="mel:Metbo_1743"/>
<protein>
    <submittedName>
        <fullName evidence="2">Alpha/beta hydrolase fold protein</fullName>
    </submittedName>
</protein>
<dbReference type="RefSeq" id="WP_013645317.1">
    <property type="nucleotide sequence ID" value="NC_015216.1"/>
</dbReference>
<dbReference type="STRING" id="877455.Metbo_1743"/>
<dbReference type="InterPro" id="IPR000073">
    <property type="entry name" value="AB_hydrolase_1"/>
</dbReference>
<gene>
    <name evidence="2" type="ordered locus">Metbo_1743</name>
</gene>
<proteinExistence type="predicted"/>
<organism evidence="2 3">
    <name type="scientific">Methanobacterium lacus (strain AL-21)</name>
    <dbReference type="NCBI Taxonomy" id="877455"/>
    <lineage>
        <taxon>Archaea</taxon>
        <taxon>Methanobacteriati</taxon>
        <taxon>Methanobacteriota</taxon>
        <taxon>Methanomada group</taxon>
        <taxon>Methanobacteria</taxon>
        <taxon>Methanobacteriales</taxon>
        <taxon>Methanobacteriaceae</taxon>
        <taxon>Methanobacterium</taxon>
    </lineage>
</organism>
<name>F0T9T7_METLA</name>
<dbReference type="Pfam" id="PF00561">
    <property type="entry name" value="Abhydrolase_1"/>
    <property type="match status" value="1"/>
</dbReference>
<sequence>MRYEKEFVSSSDSTVVGYRKMGNGPGLVLLHGGANSSQHFMELGECLSEDFTVYIPDRRGRGLSGDFGDQYCMEREMEDLDVVLRKTGAKYIFGLSSGALIALEAALNLPITKAAIYEPPLDIDNNVLSIMSFMKRFDREMAEGNIAAGTATMTKDFGSHFGLPKTITKLPHFLLELIFKVYLKTERVKEDEVPFNVLIPTFHYDYELVKEESGQVEKFRNLKAEVLLIGGTESPTFLKKTMKKLKNTIPNVRQVELSGLSHTGPLVTGNPKLVAEKLKDFFCA</sequence>
<dbReference type="InterPro" id="IPR029058">
    <property type="entry name" value="AB_hydrolase_fold"/>
</dbReference>
<dbReference type="Proteomes" id="UP000007490">
    <property type="component" value="Chromosome"/>
</dbReference>
<evidence type="ECO:0000259" key="1">
    <source>
        <dbReference type="Pfam" id="PF00561"/>
    </source>
</evidence>
<dbReference type="eggNOG" id="arCOG01648">
    <property type="taxonomic scope" value="Archaea"/>
</dbReference>
<dbReference type="AlphaFoldDB" id="F0T9T7"/>
<reference evidence="3" key="1">
    <citation type="submission" date="2011-02" db="EMBL/GenBank/DDBJ databases">
        <title>Complete sequence of Methanobacterium sp. AL-21.</title>
        <authorList>
            <consortium name="US DOE Joint Genome Institute"/>
            <person name="Lucas S."/>
            <person name="Copeland A."/>
            <person name="Lapidus A."/>
            <person name="Cheng J.-F."/>
            <person name="Goodwin L."/>
            <person name="Pitluck S."/>
            <person name="Chertkov O."/>
            <person name="Detter J.C."/>
            <person name="Han C."/>
            <person name="Tapia R."/>
            <person name="Land M."/>
            <person name="Hauser L."/>
            <person name="Kyrpides N."/>
            <person name="Ivanova N."/>
            <person name="Mikhailova N."/>
            <person name="Pagani I."/>
            <person name="Cadillo-Quiroz H."/>
            <person name="Imachi H."/>
            <person name="Zinder S."/>
            <person name="Liu W."/>
            <person name="Woyke T."/>
        </authorList>
    </citation>
    <scope>NUCLEOTIDE SEQUENCE [LARGE SCALE GENOMIC DNA]</scope>
    <source>
        <strain evidence="3">AL-21</strain>
    </source>
</reference>
<feature type="domain" description="AB hydrolase-1" evidence="1">
    <location>
        <begin position="27"/>
        <end position="262"/>
    </location>
</feature>
<dbReference type="PANTHER" id="PTHR43433:SF5">
    <property type="entry name" value="AB HYDROLASE-1 DOMAIN-CONTAINING PROTEIN"/>
    <property type="match status" value="1"/>
</dbReference>
<dbReference type="Gene3D" id="3.40.50.1820">
    <property type="entry name" value="alpha/beta hydrolase"/>
    <property type="match status" value="1"/>
</dbReference>
<dbReference type="PANTHER" id="PTHR43433">
    <property type="entry name" value="HYDROLASE, ALPHA/BETA FOLD FAMILY PROTEIN"/>
    <property type="match status" value="1"/>
</dbReference>
<dbReference type="EMBL" id="CP002551">
    <property type="protein sequence ID" value="ADZ09966.1"/>
    <property type="molecule type" value="Genomic_DNA"/>
</dbReference>
<dbReference type="GO" id="GO:0046503">
    <property type="term" value="P:glycerolipid catabolic process"/>
    <property type="evidence" value="ECO:0007669"/>
    <property type="project" value="TreeGrafter"/>
</dbReference>
<dbReference type="HOGENOM" id="CLU_020336_43_3_2"/>
<dbReference type="GeneID" id="10278200"/>
<dbReference type="OrthoDB" id="7531at2157"/>
<keyword evidence="2" id="KW-0378">Hydrolase</keyword>
<dbReference type="InterPro" id="IPR050471">
    <property type="entry name" value="AB_hydrolase"/>
</dbReference>
<keyword evidence="3" id="KW-1185">Reference proteome</keyword>
<reference evidence="2 3" key="2">
    <citation type="journal article" date="2014" name="Int. J. Syst. Evol. Microbiol.">
        <title>Methanobacterium paludis sp. nov. and a novel strain of Methanobacterium lacus isolated from northern peatlands.</title>
        <authorList>
            <person name="Cadillo-Quiroz H."/>
            <person name="Brauer S.L."/>
            <person name="Goodson N."/>
            <person name="Yavitt J.B."/>
            <person name="Zinder S.H."/>
        </authorList>
    </citation>
    <scope>NUCLEOTIDE SEQUENCE [LARGE SCALE GENOMIC DNA]</scope>
    <source>
        <strain evidence="2 3">AL-21</strain>
    </source>
</reference>
<evidence type="ECO:0000313" key="2">
    <source>
        <dbReference type="EMBL" id="ADZ09966.1"/>
    </source>
</evidence>
<evidence type="ECO:0000313" key="3">
    <source>
        <dbReference type="Proteomes" id="UP000007490"/>
    </source>
</evidence>